<dbReference type="SUPFAM" id="SSF81606">
    <property type="entry name" value="PP2C-like"/>
    <property type="match status" value="1"/>
</dbReference>
<accession>A0A6J4H1M7</accession>
<proteinExistence type="predicted"/>
<organism evidence="3">
    <name type="scientific">uncultured Acidimicrobiales bacterium</name>
    <dbReference type="NCBI Taxonomy" id="310071"/>
    <lineage>
        <taxon>Bacteria</taxon>
        <taxon>Bacillati</taxon>
        <taxon>Actinomycetota</taxon>
        <taxon>Acidimicrobiia</taxon>
        <taxon>Acidimicrobiales</taxon>
        <taxon>environmental samples</taxon>
    </lineage>
</organism>
<dbReference type="Pfam" id="PF07228">
    <property type="entry name" value="SpoIIE"/>
    <property type="match status" value="1"/>
</dbReference>
<dbReference type="PANTHER" id="PTHR43156:SF2">
    <property type="entry name" value="STAGE II SPORULATION PROTEIN E"/>
    <property type="match status" value="1"/>
</dbReference>
<evidence type="ECO:0000259" key="2">
    <source>
        <dbReference type="SMART" id="SM00331"/>
    </source>
</evidence>
<dbReference type="Gene3D" id="3.60.40.10">
    <property type="entry name" value="PPM-type phosphatase domain"/>
    <property type="match status" value="1"/>
</dbReference>
<dbReference type="EMBL" id="CADCTB010000009">
    <property type="protein sequence ID" value="CAA9211704.1"/>
    <property type="molecule type" value="Genomic_DNA"/>
</dbReference>
<protein>
    <submittedName>
        <fullName evidence="3">Serine phosphatase RsbU, regulator of sigma subunit</fullName>
    </submittedName>
</protein>
<feature type="domain" description="PPM-type phosphatase" evidence="2">
    <location>
        <begin position="172"/>
        <end position="389"/>
    </location>
</feature>
<keyword evidence="1" id="KW-0378">Hydrolase</keyword>
<dbReference type="GO" id="GO:0016791">
    <property type="term" value="F:phosphatase activity"/>
    <property type="evidence" value="ECO:0007669"/>
    <property type="project" value="TreeGrafter"/>
</dbReference>
<evidence type="ECO:0000256" key="1">
    <source>
        <dbReference type="ARBA" id="ARBA00022801"/>
    </source>
</evidence>
<evidence type="ECO:0000313" key="3">
    <source>
        <dbReference type="EMBL" id="CAA9211704.1"/>
    </source>
</evidence>
<dbReference type="InterPro" id="IPR001932">
    <property type="entry name" value="PPM-type_phosphatase-like_dom"/>
</dbReference>
<dbReference type="PANTHER" id="PTHR43156">
    <property type="entry name" value="STAGE II SPORULATION PROTEIN E-RELATED"/>
    <property type="match status" value="1"/>
</dbReference>
<dbReference type="AlphaFoldDB" id="A0A6J4H1M7"/>
<reference evidence="3" key="1">
    <citation type="submission" date="2020-02" db="EMBL/GenBank/DDBJ databases">
        <authorList>
            <person name="Meier V. D."/>
        </authorList>
    </citation>
    <scope>NUCLEOTIDE SEQUENCE</scope>
    <source>
        <strain evidence="3">AVDCRST_MAG10</strain>
    </source>
</reference>
<dbReference type="InterPro" id="IPR052016">
    <property type="entry name" value="Bact_Sigma-Reg"/>
</dbReference>
<gene>
    <name evidence="3" type="ORF">AVDCRST_MAG10-149</name>
</gene>
<dbReference type="InterPro" id="IPR036457">
    <property type="entry name" value="PPM-type-like_dom_sf"/>
</dbReference>
<name>A0A6J4H1M7_9ACTN</name>
<sequence length="406" mass="44090">MHSREIIGDLLRRASLTAPDLLAADIGAALQDAGGNHLVLYVVDYEQLSLQPVGIAVDLLAEEPKGVNVEGTLAGRAFQLQEVVSTAVDGGWRVWAPVRERAERIGVIEFGFAELDDELLALCDDLGLLAGHLVHTAGRYTDLVELRRRRRPMNLAAEMQWDMLMPPLAFSSPELAIAGILEPAYFVAGDAFDYSMNGELFSFAILDAMGHGVHSTLASTLALGGFRHGRRRGLDLAVIAEQMDDALVEHLEEEEGFVTGHICQLDVGTGGFRWVNAGHPPPLLVRGSKVVGEMKAEPCLPLGLGIDVTHVGEVRLQPGDRVLFYSDGVVEARPKGGPQFGVERLIDDAEEFLGSNLPVAEVLRRLVRRLREHRGGELEDDATLVFMEWQPAPGRPGDRGGRRAAG</sequence>
<dbReference type="SMART" id="SM00331">
    <property type="entry name" value="PP2C_SIG"/>
    <property type="match status" value="1"/>
</dbReference>